<dbReference type="InterPro" id="IPR038109">
    <property type="entry name" value="DNA_bind_recomb_sf"/>
</dbReference>
<dbReference type="GO" id="GO:0000150">
    <property type="term" value="F:DNA strand exchange activity"/>
    <property type="evidence" value="ECO:0007669"/>
    <property type="project" value="InterPro"/>
</dbReference>
<dbReference type="Proteomes" id="UP000319014">
    <property type="component" value="Unassembled WGS sequence"/>
</dbReference>
<feature type="domain" description="Recombinase" evidence="1">
    <location>
        <begin position="2"/>
        <end position="107"/>
    </location>
</feature>
<protein>
    <submittedName>
        <fullName evidence="2">Recombinase</fullName>
    </submittedName>
</protein>
<evidence type="ECO:0000259" key="1">
    <source>
        <dbReference type="Pfam" id="PF07508"/>
    </source>
</evidence>
<dbReference type="Gene3D" id="3.90.1750.20">
    <property type="entry name" value="Putative Large Serine Recombinase, Chain B, Domain 2"/>
    <property type="match status" value="1"/>
</dbReference>
<proteinExistence type="predicted"/>
<dbReference type="EMBL" id="FXTK01000013">
    <property type="protein sequence ID" value="SMO84297.1"/>
    <property type="molecule type" value="Genomic_DNA"/>
</dbReference>
<sequence>MVRRIFEGYASGLSARALAAALNAESVRSPGVGSGQWSFSTISGNAKRGTGILNNELYIGRLVWNRQRFIKDPGTGKRQTRPNPPEEWVIYLRIIDDDLWQRVKALQDDVQADLPPGTSHGLM</sequence>
<accession>A0A521EK55</accession>
<reference evidence="2 3" key="1">
    <citation type="submission" date="2017-05" db="EMBL/GenBank/DDBJ databases">
        <authorList>
            <person name="Varghese N."/>
            <person name="Submissions S."/>
        </authorList>
    </citation>
    <scope>NUCLEOTIDE SEQUENCE [LARGE SCALE GENOMIC DNA]</scope>
    <source>
        <strain evidence="2 3">DSM 100094</strain>
    </source>
</reference>
<evidence type="ECO:0000313" key="2">
    <source>
        <dbReference type="EMBL" id="SMO84297.1"/>
    </source>
</evidence>
<keyword evidence="3" id="KW-1185">Reference proteome</keyword>
<dbReference type="GO" id="GO:0003677">
    <property type="term" value="F:DNA binding"/>
    <property type="evidence" value="ECO:0007669"/>
    <property type="project" value="InterPro"/>
</dbReference>
<dbReference type="Pfam" id="PF07508">
    <property type="entry name" value="Recombinase"/>
    <property type="match status" value="1"/>
</dbReference>
<evidence type="ECO:0000313" key="3">
    <source>
        <dbReference type="Proteomes" id="UP000319014"/>
    </source>
</evidence>
<dbReference type="PANTHER" id="PTHR30461:SF23">
    <property type="entry name" value="DNA RECOMBINASE-RELATED"/>
    <property type="match status" value="1"/>
</dbReference>
<dbReference type="InterPro" id="IPR050639">
    <property type="entry name" value="SSR_resolvase"/>
</dbReference>
<organism evidence="2 3">
    <name type="scientific">Paracoccus laeviglucosivorans</name>
    <dbReference type="NCBI Taxonomy" id="1197861"/>
    <lineage>
        <taxon>Bacteria</taxon>
        <taxon>Pseudomonadati</taxon>
        <taxon>Pseudomonadota</taxon>
        <taxon>Alphaproteobacteria</taxon>
        <taxon>Rhodobacterales</taxon>
        <taxon>Paracoccaceae</taxon>
        <taxon>Paracoccus</taxon>
    </lineage>
</organism>
<dbReference type="PANTHER" id="PTHR30461">
    <property type="entry name" value="DNA-INVERTASE FROM LAMBDOID PROPHAGE"/>
    <property type="match status" value="1"/>
</dbReference>
<dbReference type="AlphaFoldDB" id="A0A521EK55"/>
<name>A0A521EK55_9RHOB</name>
<gene>
    <name evidence="2" type="ORF">SAMN06265221_113116</name>
</gene>
<dbReference type="InterPro" id="IPR011109">
    <property type="entry name" value="DNA_bind_recombinase_dom"/>
</dbReference>